<dbReference type="NCBIfam" id="TIGR01200">
    <property type="entry name" value="GLPGLI"/>
    <property type="match status" value="1"/>
</dbReference>
<evidence type="ECO:0000313" key="3">
    <source>
        <dbReference type="Proteomes" id="UP000825483"/>
    </source>
</evidence>
<name>A0A9R1CBH8_9BACT</name>
<gene>
    <name evidence="2" type="ORF">PRLR5076_23810</name>
</gene>
<dbReference type="InterPro" id="IPR005901">
    <property type="entry name" value="GLPGLI"/>
</dbReference>
<keyword evidence="3" id="KW-1185">Reference proteome</keyword>
<comment type="caution">
    <text evidence="2">The sequence shown here is derived from an EMBL/GenBank/DDBJ whole genome shotgun (WGS) entry which is preliminary data.</text>
</comment>
<dbReference type="Proteomes" id="UP000825483">
    <property type="component" value="Unassembled WGS sequence"/>
</dbReference>
<feature type="chain" id="PRO_5040136122" description="GLPGLI family protein" evidence="1">
    <location>
        <begin position="18"/>
        <end position="264"/>
    </location>
</feature>
<feature type="signal peptide" evidence="1">
    <location>
        <begin position="1"/>
        <end position="17"/>
    </location>
</feature>
<dbReference type="Pfam" id="PF09697">
    <property type="entry name" value="Porph_ging"/>
    <property type="match status" value="1"/>
</dbReference>
<evidence type="ECO:0008006" key="4">
    <source>
        <dbReference type="Google" id="ProtNLM"/>
    </source>
</evidence>
<evidence type="ECO:0000256" key="1">
    <source>
        <dbReference type="SAM" id="SignalP"/>
    </source>
</evidence>
<reference evidence="2" key="1">
    <citation type="journal article" date="2022" name="Int. J. Syst. Evol. Microbiol.">
        <title>Prevotella lacticifex sp. nov., isolated from the rumen of cows.</title>
        <authorList>
            <person name="Shinkai T."/>
            <person name="Ikeyama N."/>
            <person name="Kumagai M."/>
            <person name="Ohmori H."/>
            <person name="Sakamoto M."/>
            <person name="Ohkuma M."/>
            <person name="Mitsumori M."/>
        </authorList>
    </citation>
    <scope>NUCLEOTIDE SEQUENCE</scope>
    <source>
        <strain evidence="2">R5076</strain>
    </source>
</reference>
<accession>A0A9R1CBH8</accession>
<keyword evidence="1" id="KW-0732">Signal</keyword>
<dbReference type="AlphaFoldDB" id="A0A9R1CBH8"/>
<protein>
    <recommendedName>
        <fullName evidence="4">GLPGLI family protein</fullName>
    </recommendedName>
</protein>
<evidence type="ECO:0000313" key="2">
    <source>
        <dbReference type="EMBL" id="GJG59530.1"/>
    </source>
</evidence>
<proteinExistence type="predicted"/>
<sequence length="264" mass="30682">MKKLLLLLLLVPLLAYGQTIDTAKVAVWYEAKYNNGVEDVALTTSREVLEIGNKYTCYYSWDNKLYNDYMDSICKANPNEDIISVITSAANATNSLSRDYKIYKCLFNDSLTYFNSIWKRHFKYEQGFPVNDWRLAEGDTTILSMPCNKASLDLHGRHWTVWYTTEMPISDGPWKLKGLPGLIMKASESEGIFSFNCVGIDKITKPIEFESKRAYNTNPKRFEDELKKFRRGQTEYVFRQSKIPHTPGLWKNEKSYTPCLIEFY</sequence>
<dbReference type="EMBL" id="BPUB01000002">
    <property type="protein sequence ID" value="GJG59530.1"/>
    <property type="molecule type" value="Genomic_DNA"/>
</dbReference>
<dbReference type="RefSeq" id="WP_223928718.1">
    <property type="nucleotide sequence ID" value="NZ_BPTU01000002.1"/>
</dbReference>
<dbReference type="GeneID" id="72466428"/>
<organism evidence="2 3">
    <name type="scientific">Prevotella lacticifex</name>
    <dbReference type="NCBI Taxonomy" id="2854755"/>
    <lineage>
        <taxon>Bacteria</taxon>
        <taxon>Pseudomonadati</taxon>
        <taxon>Bacteroidota</taxon>
        <taxon>Bacteroidia</taxon>
        <taxon>Bacteroidales</taxon>
        <taxon>Prevotellaceae</taxon>
        <taxon>Prevotella</taxon>
    </lineage>
</organism>